<dbReference type="Proteomes" id="UP000234653">
    <property type="component" value="Chromosome"/>
</dbReference>
<keyword evidence="6" id="KW-1185">Reference proteome</keyword>
<evidence type="ECO:0000256" key="2">
    <source>
        <dbReference type="ARBA" id="ARBA00010742"/>
    </source>
</evidence>
<reference evidence="5 6" key="1">
    <citation type="submission" date="2016-12" db="EMBL/GenBank/DDBJ databases">
        <title>The whole genome sequencing and assembly of Lactobacillus alimentarius DSM 20249T strain.</title>
        <authorList>
            <person name="Lee Y.-J."/>
            <person name="Yi H."/>
            <person name="Bahn Y.-S."/>
            <person name="Kim J.F."/>
            <person name="Lee D.-W."/>
        </authorList>
    </citation>
    <scope>NUCLEOTIDE SEQUENCE [LARGE SCALE GENOMIC DNA]</scope>
    <source>
        <strain evidence="5 6">DSM 20249</strain>
    </source>
</reference>
<dbReference type="EMBL" id="CP018867">
    <property type="protein sequence ID" value="AUI71221.1"/>
    <property type="molecule type" value="Genomic_DNA"/>
</dbReference>
<dbReference type="InterPro" id="IPR015168">
    <property type="entry name" value="SsuA/THI5"/>
</dbReference>
<dbReference type="PANTHER" id="PTHR30024">
    <property type="entry name" value="ALIPHATIC SULFONATES-BINDING PROTEIN-RELATED"/>
    <property type="match status" value="1"/>
</dbReference>
<comment type="subcellular location">
    <subcellularLocation>
        <location evidence="1">Periplasm</location>
    </subcellularLocation>
</comment>
<dbReference type="GO" id="GO:0042918">
    <property type="term" value="P:alkanesulfonate transmembrane transport"/>
    <property type="evidence" value="ECO:0007669"/>
    <property type="project" value="TreeGrafter"/>
</dbReference>
<evidence type="ECO:0000313" key="5">
    <source>
        <dbReference type="EMBL" id="AUI71221.1"/>
    </source>
</evidence>
<dbReference type="PANTHER" id="PTHR30024:SF47">
    <property type="entry name" value="TAURINE-BINDING PERIPLASMIC PROTEIN"/>
    <property type="match status" value="1"/>
</dbReference>
<dbReference type="AlphaFoldDB" id="A0A2K9HF81"/>
<keyword evidence="3" id="KW-0732">Signal</keyword>
<feature type="domain" description="SsuA/THI5-like" evidence="4">
    <location>
        <begin position="46"/>
        <end position="243"/>
    </location>
</feature>
<proteinExistence type="inferred from homology"/>
<evidence type="ECO:0000259" key="4">
    <source>
        <dbReference type="Pfam" id="PF09084"/>
    </source>
</evidence>
<accession>A0A2K9HF81</accession>
<dbReference type="GO" id="GO:0042597">
    <property type="term" value="C:periplasmic space"/>
    <property type="evidence" value="ECO:0007669"/>
    <property type="project" value="UniProtKB-SubCell"/>
</dbReference>
<dbReference type="SUPFAM" id="SSF53850">
    <property type="entry name" value="Periplasmic binding protein-like II"/>
    <property type="match status" value="1"/>
</dbReference>
<dbReference type="PROSITE" id="PS51257">
    <property type="entry name" value="PROKAR_LIPOPROTEIN"/>
    <property type="match status" value="1"/>
</dbReference>
<dbReference type="Pfam" id="PF09084">
    <property type="entry name" value="NMT1"/>
    <property type="match status" value="1"/>
</dbReference>
<dbReference type="RefSeq" id="WP_057739658.1">
    <property type="nucleotide sequence ID" value="NZ_AZDQ01000043.1"/>
</dbReference>
<gene>
    <name evidence="5" type="ORF">LA20249_02975</name>
</gene>
<protein>
    <recommendedName>
        <fullName evidence="4">SsuA/THI5-like domain-containing protein</fullName>
    </recommendedName>
</protein>
<sequence length="338" mass="37365">MGKFKKYTLVILIFFILISLSGCSSKGEAKSSEIKIGILNTPNDVAVARNKNYFKEKFPNRKITFITFDSGVDANKALMSGGVDFATMGDTNGIVALTAGIPAKLLWINEMCGANECLIVKKGLGIQSIADLRGRKIATPFASTSHYSLMITLKKFGLEHKVKLLDMDTQNIVAAWKRGNIDAAYTWQPTLSQLQIDGKVLLDSSDLSRNGYSTGNITLVSNSFLNHHPKDVKKFVSVLTKAHHLRKNNYSVAVKAAASQTGISEKDADKQMRGTKWPSLKEEYSSNYLGRKGNLGKFIIEMQKASKFMHSQQTISYTPTLKQFERFVYLGGDIDGID</sequence>
<name>A0A2K9HF81_9LACO</name>
<dbReference type="Gene3D" id="3.40.190.10">
    <property type="entry name" value="Periplasmic binding protein-like II"/>
    <property type="match status" value="2"/>
</dbReference>
<organism evidence="5 6">
    <name type="scientific">Companilactobacillus alimentarius DSM 20249</name>
    <dbReference type="NCBI Taxonomy" id="1423720"/>
    <lineage>
        <taxon>Bacteria</taxon>
        <taxon>Bacillati</taxon>
        <taxon>Bacillota</taxon>
        <taxon>Bacilli</taxon>
        <taxon>Lactobacillales</taxon>
        <taxon>Lactobacillaceae</taxon>
        <taxon>Companilactobacillus</taxon>
    </lineage>
</organism>
<dbReference type="KEGG" id="lali:LA20249_02975"/>
<evidence type="ECO:0000256" key="3">
    <source>
        <dbReference type="ARBA" id="ARBA00022729"/>
    </source>
</evidence>
<dbReference type="STRING" id="1423720.FC67_GL001872"/>
<dbReference type="OrthoDB" id="9815602at2"/>
<comment type="similarity">
    <text evidence="2">Belongs to the bacterial solute-binding protein SsuA/TauA family.</text>
</comment>
<evidence type="ECO:0000313" key="6">
    <source>
        <dbReference type="Proteomes" id="UP000234653"/>
    </source>
</evidence>
<evidence type="ECO:0000256" key="1">
    <source>
        <dbReference type="ARBA" id="ARBA00004418"/>
    </source>
</evidence>